<proteinExistence type="predicted"/>
<reference evidence="2 3" key="1">
    <citation type="submission" date="2020-06" db="EMBL/GenBank/DDBJ databases">
        <title>Transcriptomic and genomic resources for Thalictrum thalictroides and T. hernandezii: Facilitating candidate gene discovery in an emerging model plant lineage.</title>
        <authorList>
            <person name="Arias T."/>
            <person name="Riano-Pachon D.M."/>
            <person name="Di Stilio V.S."/>
        </authorList>
    </citation>
    <scope>NUCLEOTIDE SEQUENCE [LARGE SCALE GENOMIC DNA]</scope>
    <source>
        <strain evidence="3">cv. WT478/WT964</strain>
        <tissue evidence="2">Leaves</tissue>
    </source>
</reference>
<feature type="compositionally biased region" description="Polar residues" evidence="1">
    <location>
        <begin position="41"/>
        <end position="55"/>
    </location>
</feature>
<accession>A0A7J6WHZ2</accession>
<name>A0A7J6WHZ2_THATH</name>
<evidence type="ECO:0000313" key="2">
    <source>
        <dbReference type="EMBL" id="KAF5196527.1"/>
    </source>
</evidence>
<feature type="region of interest" description="Disordered" evidence="1">
    <location>
        <begin position="22"/>
        <end position="57"/>
    </location>
</feature>
<protein>
    <submittedName>
        <fullName evidence="2">Uncharacterized protein</fullName>
    </submittedName>
</protein>
<sequence>MKQKSIVVEEDNRRRKEMEVLNHDRRSNNFSLVPDEGKTIVAQNRSDGKGSSSTEPIKERTWAQVAGPNRFDALREVADENQTQVEEVGSDSSVSVTAARAQQQQRLSRQLWPIGKGGGRTRFDKIKHLARQIVGNEYQNRAAGAMATTADNERKEVVEIEESEHAHNGSARMTGKESGVNFGKLLEQECCQLRTVEVVGEWGNWAANQ</sequence>
<dbReference type="EMBL" id="JABWDY010015881">
    <property type="protein sequence ID" value="KAF5196527.1"/>
    <property type="molecule type" value="Genomic_DNA"/>
</dbReference>
<dbReference type="Proteomes" id="UP000554482">
    <property type="component" value="Unassembled WGS sequence"/>
</dbReference>
<comment type="caution">
    <text evidence="2">The sequence shown here is derived from an EMBL/GenBank/DDBJ whole genome shotgun (WGS) entry which is preliminary data.</text>
</comment>
<evidence type="ECO:0000313" key="3">
    <source>
        <dbReference type="Proteomes" id="UP000554482"/>
    </source>
</evidence>
<evidence type="ECO:0000256" key="1">
    <source>
        <dbReference type="SAM" id="MobiDB-lite"/>
    </source>
</evidence>
<gene>
    <name evidence="2" type="ORF">FRX31_013886</name>
</gene>
<organism evidence="2 3">
    <name type="scientific">Thalictrum thalictroides</name>
    <name type="common">Rue-anemone</name>
    <name type="synonym">Anemone thalictroides</name>
    <dbReference type="NCBI Taxonomy" id="46969"/>
    <lineage>
        <taxon>Eukaryota</taxon>
        <taxon>Viridiplantae</taxon>
        <taxon>Streptophyta</taxon>
        <taxon>Embryophyta</taxon>
        <taxon>Tracheophyta</taxon>
        <taxon>Spermatophyta</taxon>
        <taxon>Magnoliopsida</taxon>
        <taxon>Ranunculales</taxon>
        <taxon>Ranunculaceae</taxon>
        <taxon>Thalictroideae</taxon>
        <taxon>Thalictrum</taxon>
    </lineage>
</organism>
<keyword evidence="3" id="KW-1185">Reference proteome</keyword>
<dbReference type="AlphaFoldDB" id="A0A7J6WHZ2"/>